<evidence type="ECO:0000313" key="2">
    <source>
        <dbReference type="EMBL" id="CAG8975313.1"/>
    </source>
</evidence>
<keyword evidence="3" id="KW-1185">Reference proteome</keyword>
<dbReference type="AlphaFoldDB" id="A0A9N9PU98"/>
<feature type="region of interest" description="Disordered" evidence="1">
    <location>
        <begin position="1"/>
        <end position="24"/>
    </location>
</feature>
<accession>A0A9N9PU98</accession>
<dbReference type="OrthoDB" id="10481197at2759"/>
<protein>
    <submittedName>
        <fullName evidence="2">Uncharacterized protein</fullName>
    </submittedName>
</protein>
<organism evidence="2 3">
    <name type="scientific">Hymenoscyphus albidus</name>
    <dbReference type="NCBI Taxonomy" id="595503"/>
    <lineage>
        <taxon>Eukaryota</taxon>
        <taxon>Fungi</taxon>
        <taxon>Dikarya</taxon>
        <taxon>Ascomycota</taxon>
        <taxon>Pezizomycotina</taxon>
        <taxon>Leotiomycetes</taxon>
        <taxon>Helotiales</taxon>
        <taxon>Helotiaceae</taxon>
        <taxon>Hymenoscyphus</taxon>
    </lineage>
</organism>
<evidence type="ECO:0000313" key="3">
    <source>
        <dbReference type="Proteomes" id="UP000701801"/>
    </source>
</evidence>
<feature type="compositionally biased region" description="Basic residues" evidence="1">
    <location>
        <begin position="1"/>
        <end position="10"/>
    </location>
</feature>
<dbReference type="EMBL" id="CAJVRM010000132">
    <property type="protein sequence ID" value="CAG8975313.1"/>
    <property type="molecule type" value="Genomic_DNA"/>
</dbReference>
<dbReference type="Proteomes" id="UP000701801">
    <property type="component" value="Unassembled WGS sequence"/>
</dbReference>
<gene>
    <name evidence="2" type="ORF">HYALB_00010556</name>
</gene>
<evidence type="ECO:0000256" key="1">
    <source>
        <dbReference type="SAM" id="MobiDB-lite"/>
    </source>
</evidence>
<reference evidence="2" key="1">
    <citation type="submission" date="2021-07" db="EMBL/GenBank/DDBJ databases">
        <authorList>
            <person name="Durling M."/>
        </authorList>
    </citation>
    <scope>NUCLEOTIDE SEQUENCE</scope>
</reference>
<sequence>MSLGATRRRRPSQEKPQQDSLPNNAAVDEMTWFQCLLLRSCPVGEASRALQWGRSRGRGHCIGGTGVCRSAVETEGETAGTTGGKTSGWP</sequence>
<proteinExistence type="predicted"/>
<name>A0A9N9PU98_9HELO</name>
<comment type="caution">
    <text evidence="2">The sequence shown here is derived from an EMBL/GenBank/DDBJ whole genome shotgun (WGS) entry which is preliminary data.</text>
</comment>